<gene>
    <name evidence="2" type="ORF">DdX_17790</name>
</gene>
<dbReference type="Proteomes" id="UP001201812">
    <property type="component" value="Unassembled WGS sequence"/>
</dbReference>
<evidence type="ECO:0000313" key="3">
    <source>
        <dbReference type="Proteomes" id="UP001201812"/>
    </source>
</evidence>
<evidence type="ECO:0000256" key="1">
    <source>
        <dbReference type="SAM" id="MobiDB-lite"/>
    </source>
</evidence>
<protein>
    <submittedName>
        <fullName evidence="2">Uncharacterized protein</fullName>
    </submittedName>
</protein>
<dbReference type="EMBL" id="JAKKPZ010000210">
    <property type="protein sequence ID" value="KAI1698625.1"/>
    <property type="molecule type" value="Genomic_DNA"/>
</dbReference>
<accession>A0AAD4MQP8</accession>
<keyword evidence="3" id="KW-1185">Reference proteome</keyword>
<proteinExistence type="predicted"/>
<name>A0AAD4MQP8_9BILA</name>
<dbReference type="AlphaFoldDB" id="A0AAD4MQP8"/>
<feature type="region of interest" description="Disordered" evidence="1">
    <location>
        <begin position="1"/>
        <end position="21"/>
    </location>
</feature>
<organism evidence="2 3">
    <name type="scientific">Ditylenchus destructor</name>
    <dbReference type="NCBI Taxonomy" id="166010"/>
    <lineage>
        <taxon>Eukaryota</taxon>
        <taxon>Metazoa</taxon>
        <taxon>Ecdysozoa</taxon>
        <taxon>Nematoda</taxon>
        <taxon>Chromadorea</taxon>
        <taxon>Rhabditida</taxon>
        <taxon>Tylenchina</taxon>
        <taxon>Tylenchomorpha</taxon>
        <taxon>Sphaerularioidea</taxon>
        <taxon>Anguinidae</taxon>
        <taxon>Anguininae</taxon>
        <taxon>Ditylenchus</taxon>
    </lineage>
</organism>
<evidence type="ECO:0000313" key="2">
    <source>
        <dbReference type="EMBL" id="KAI1698625.1"/>
    </source>
</evidence>
<comment type="caution">
    <text evidence="2">The sequence shown here is derived from an EMBL/GenBank/DDBJ whole genome shotgun (WGS) entry which is preliminary data.</text>
</comment>
<sequence>MNKAPNPESASSTKINDIPERNRYFCRQTFYWQPTPTTPTKEDYSSGHDHSPTKCRLFFTIDLEFSFQLKAHQPIL</sequence>
<reference evidence="2" key="1">
    <citation type="submission" date="2022-01" db="EMBL/GenBank/DDBJ databases">
        <title>Genome Sequence Resource for Two Populations of Ditylenchus destructor, the Migratory Endoparasitic Phytonematode.</title>
        <authorList>
            <person name="Zhang H."/>
            <person name="Lin R."/>
            <person name="Xie B."/>
        </authorList>
    </citation>
    <scope>NUCLEOTIDE SEQUENCE</scope>
    <source>
        <strain evidence="2">BazhouSP</strain>
    </source>
</reference>